<dbReference type="Gene3D" id="2.60.120.1390">
    <property type="match status" value="1"/>
</dbReference>
<evidence type="ECO:0000313" key="2">
    <source>
        <dbReference type="EMBL" id="CUN13729.1"/>
    </source>
</evidence>
<evidence type="ECO:0000313" key="6">
    <source>
        <dbReference type="Proteomes" id="UP000095362"/>
    </source>
</evidence>
<reference evidence="6 7" key="1">
    <citation type="submission" date="2015-09" db="EMBL/GenBank/DDBJ databases">
        <authorList>
            <consortium name="Pathogen Informatics"/>
        </authorList>
    </citation>
    <scope>NUCLEOTIDE SEQUENCE [LARGE SCALE GENOMIC DNA]</scope>
    <source>
        <strain evidence="3 6">2789STDY5834866</strain>
        <strain evidence="2 7">2789STDY5834962</strain>
    </source>
</reference>
<dbReference type="Proteomes" id="UP000260655">
    <property type="component" value="Unassembled WGS sequence"/>
</dbReference>
<feature type="compositionally biased region" description="Basic and acidic residues" evidence="1">
    <location>
        <begin position="434"/>
        <end position="450"/>
    </location>
</feature>
<dbReference type="STRING" id="410072.ERS852525_03147"/>
<dbReference type="RefSeq" id="WP_055158302.1">
    <property type="nucleotide sequence ID" value="NZ_BSCI01000015.1"/>
</dbReference>
<dbReference type="AlphaFoldDB" id="A0A174HEN8"/>
<evidence type="ECO:0000313" key="7">
    <source>
        <dbReference type="Proteomes" id="UP000095727"/>
    </source>
</evidence>
<reference evidence="4" key="4">
    <citation type="submission" date="2022-11" db="EMBL/GenBank/DDBJ databases">
        <title>Draft genome sequence of Coprococcus comes strain 31264.</title>
        <authorList>
            <person name="Hisatomi A."/>
            <person name="Ohkuma M."/>
            <person name="Sakamoto M."/>
        </authorList>
    </citation>
    <scope>NUCLEOTIDE SEQUENCE</scope>
    <source>
        <strain evidence="4">JCM 31264</strain>
    </source>
</reference>
<evidence type="ECO:0000313" key="8">
    <source>
        <dbReference type="Proteomes" id="UP000260655"/>
    </source>
</evidence>
<evidence type="ECO:0000256" key="1">
    <source>
        <dbReference type="SAM" id="MobiDB-lite"/>
    </source>
</evidence>
<protein>
    <submittedName>
        <fullName evidence="5">DUF2961 domain-containing protein</fullName>
    </submittedName>
    <submittedName>
        <fullName evidence="3">Protein of uncharacterized function (DUF2961)</fullName>
    </submittedName>
</protein>
<dbReference type="PaxDb" id="410072-ERS852525_03147"/>
<gene>
    <name evidence="4" type="ORF">comes_24230</name>
    <name evidence="5" type="ORF">DXD67_11490</name>
    <name evidence="3" type="ORF">ERS852481_02741</name>
    <name evidence="2" type="ORF">ERS852574_02942</name>
</gene>
<dbReference type="EMBL" id="QSOV01000013">
    <property type="protein sequence ID" value="RGJ22013.1"/>
    <property type="molecule type" value="Genomic_DNA"/>
</dbReference>
<feature type="region of interest" description="Disordered" evidence="1">
    <location>
        <begin position="427"/>
        <end position="450"/>
    </location>
</feature>
<reference evidence="4" key="3">
    <citation type="submission" date="2022-09" db="EMBL/GenBank/DDBJ databases">
        <title>Draft genome sequence of Coprococcus comes strain 31264.</title>
        <authorList>
            <person name="Atsushi H."/>
            <person name="Moriya O."/>
            <person name="Mitsuo S."/>
        </authorList>
    </citation>
    <scope>NUCLEOTIDE SEQUENCE</scope>
    <source>
        <strain evidence="4">JCM 31264</strain>
    </source>
</reference>
<dbReference type="EMBL" id="CYXR01000028">
    <property type="protein sequence ID" value="CUN13729.1"/>
    <property type="molecule type" value="Genomic_DNA"/>
</dbReference>
<dbReference type="Proteomes" id="UP001145109">
    <property type="component" value="Unassembled WGS sequence"/>
</dbReference>
<dbReference type="Pfam" id="PF11175">
    <property type="entry name" value="DUF2961"/>
    <property type="match status" value="1"/>
</dbReference>
<sequence length="450" mass="51300">MQKNNMSFLKNLTTVADARTARASSWDQSGRNKDYWLVNAGDTAVMADVEGPGCINHIWVTTFCREILGPSIQHPVLSGSVAPVTEMENAEGVNWEINDPDYYRKVLIRMTWDDFDGPSVLAPLGDFFCIGHSMPSSFSSIPFNVSSRPCEELTFGGTASMNCYFPMPFNKRAKIEVINENERPLGLFFHIDYELYHEETPDIAYFQAAWRRDMPCSGWGNDLCVNSPEVNSVPNFDGKENFLMLDTKGRGHYVGCNLSVLHFQGSWWGEGDDMILIDDEEEPSINGTGAEDYFNHAWGMQRNQSPYNGTIMHDGDTKGYQVSYRFHLTDPIHFKKHIQISMEHGHANHLSDDWSCTAYWYQAAPVTSVTIQPVEERIPLKRTFDIPKPAHQVELTPEMQEAYRSRNERMEKFKVEKAEQIRLNAARTAPSETGNKELAHKVKKEFDKEK</sequence>
<evidence type="ECO:0000313" key="5">
    <source>
        <dbReference type="EMBL" id="RGJ22013.1"/>
    </source>
</evidence>
<dbReference type="EMBL" id="BSCI01000015">
    <property type="protein sequence ID" value="GLG87877.1"/>
    <property type="molecule type" value="Genomic_DNA"/>
</dbReference>
<dbReference type="OrthoDB" id="2518538at2"/>
<organism evidence="3 6">
    <name type="scientific">Coprococcus comes</name>
    <dbReference type="NCBI Taxonomy" id="410072"/>
    <lineage>
        <taxon>Bacteria</taxon>
        <taxon>Bacillati</taxon>
        <taxon>Bacillota</taxon>
        <taxon>Clostridia</taxon>
        <taxon>Lachnospirales</taxon>
        <taxon>Lachnospiraceae</taxon>
        <taxon>Coprococcus</taxon>
    </lineage>
</organism>
<dbReference type="EMBL" id="CYZK01000024">
    <property type="protein sequence ID" value="CUO73353.1"/>
    <property type="molecule type" value="Genomic_DNA"/>
</dbReference>
<evidence type="ECO:0000313" key="3">
    <source>
        <dbReference type="EMBL" id="CUO73353.1"/>
    </source>
</evidence>
<accession>A0A174HEN8</accession>
<proteinExistence type="predicted"/>
<evidence type="ECO:0000313" key="4">
    <source>
        <dbReference type="EMBL" id="GLG87877.1"/>
    </source>
</evidence>
<dbReference type="InterPro" id="IPR021345">
    <property type="entry name" value="DUF2961"/>
</dbReference>
<dbReference type="Proteomes" id="UP000095727">
    <property type="component" value="Unassembled WGS sequence"/>
</dbReference>
<reference evidence="5 8" key="2">
    <citation type="submission" date="2018-08" db="EMBL/GenBank/DDBJ databases">
        <title>A genome reference for cultivated species of the human gut microbiota.</title>
        <authorList>
            <person name="Zou Y."/>
            <person name="Xue W."/>
            <person name="Luo G."/>
        </authorList>
    </citation>
    <scope>NUCLEOTIDE SEQUENCE [LARGE SCALE GENOMIC DNA]</scope>
    <source>
        <strain evidence="5 8">TM07-19</strain>
    </source>
</reference>
<dbReference type="Proteomes" id="UP000095362">
    <property type="component" value="Unassembled WGS sequence"/>
</dbReference>
<name>A0A174HEN8_9FIRM</name>